<dbReference type="AlphaFoldDB" id="A0A9Q5JEY9"/>
<organism evidence="2 3">
    <name type="scientific">Floricoccus penangensis</name>
    <dbReference type="NCBI Taxonomy" id="1859475"/>
    <lineage>
        <taxon>Bacteria</taxon>
        <taxon>Bacillati</taxon>
        <taxon>Bacillota</taxon>
        <taxon>Bacilli</taxon>
        <taxon>Lactobacillales</taxon>
        <taxon>Streptococcaceae</taxon>
        <taxon>Floricoccus</taxon>
    </lineage>
</organism>
<reference evidence="3" key="1">
    <citation type="submission" date="2016-09" db="EMBL/GenBank/DDBJ databases">
        <title>Draft genome sequence of a novel species of the family Streptococcaceae isolated from flowers.</title>
        <authorList>
            <person name="Chuah L.-O."/>
            <person name="Yap K.-P."/>
            <person name="Thong K.L."/>
            <person name="Liong M.T."/>
            <person name="Ahmad R."/>
            <person name="Rusul G."/>
        </authorList>
    </citation>
    <scope>NUCLEOTIDE SEQUENCE [LARGE SCALE GENOMIC DNA]</scope>
    <source>
        <strain evidence="3">HibF3</strain>
    </source>
</reference>
<gene>
    <name evidence="2" type="ORF">BG262_06810</name>
</gene>
<accession>A0A9Q5JEY9</accession>
<proteinExistence type="predicted"/>
<keyword evidence="1" id="KW-0472">Membrane</keyword>
<dbReference type="Proteomes" id="UP000177273">
    <property type="component" value="Unassembled WGS sequence"/>
</dbReference>
<dbReference type="RefSeq" id="WP_070788665.1">
    <property type="nucleotide sequence ID" value="NZ_MKIQ01000031.1"/>
</dbReference>
<sequence>MEKKKNKKFLTILFVVIAVIYIIYTIYINIAGNYSDYKKDSKLYDPAISDDRVIARFSNGNDIDVLINNDDVLEMHSYSVSDADGKKLYKKIQKSYEEKVVFSKDKITDKSEFKLDKEEMQISTVLAVRLDGRNKELKRYPVSGVTLDPDIKNLKIDDQKVEKVIDYKYGENTYYIWYYSNLKLKNNPYDTLHEDIDISW</sequence>
<comment type="caution">
    <text evidence="2">The sequence shown here is derived from an EMBL/GenBank/DDBJ whole genome shotgun (WGS) entry which is preliminary data.</text>
</comment>
<dbReference type="EMBL" id="MKIQ01000031">
    <property type="protein sequence ID" value="OFI45701.1"/>
    <property type="molecule type" value="Genomic_DNA"/>
</dbReference>
<feature type="transmembrane region" description="Helical" evidence="1">
    <location>
        <begin position="9"/>
        <end position="30"/>
    </location>
</feature>
<keyword evidence="1" id="KW-0812">Transmembrane</keyword>
<evidence type="ECO:0000256" key="1">
    <source>
        <dbReference type="SAM" id="Phobius"/>
    </source>
</evidence>
<evidence type="ECO:0000313" key="3">
    <source>
        <dbReference type="Proteomes" id="UP000177273"/>
    </source>
</evidence>
<name>A0A9Q5JEY9_9LACT</name>
<evidence type="ECO:0000313" key="2">
    <source>
        <dbReference type="EMBL" id="OFI45701.1"/>
    </source>
</evidence>
<keyword evidence="3" id="KW-1185">Reference proteome</keyword>
<protein>
    <submittedName>
        <fullName evidence="2">Uncharacterized protein</fullName>
    </submittedName>
</protein>
<keyword evidence="1" id="KW-1133">Transmembrane helix</keyword>
<dbReference type="OrthoDB" id="2348386at2"/>